<evidence type="ECO:0000256" key="1">
    <source>
        <dbReference type="SAM" id="MobiDB-lite"/>
    </source>
</evidence>
<proteinExistence type="predicted"/>
<name>A0A1S8AW32_9EURY</name>
<dbReference type="OrthoDB" id="185680at2157"/>
<comment type="caution">
    <text evidence="2">The sequence shown here is derived from an EMBL/GenBank/DDBJ whole genome shotgun (WGS) entry which is preliminary data.</text>
</comment>
<dbReference type="Gene3D" id="1.10.10.10">
    <property type="entry name" value="Winged helix-like DNA-binding domain superfamily/Winged helix DNA-binding domain"/>
    <property type="match status" value="1"/>
</dbReference>
<evidence type="ECO:0008006" key="4">
    <source>
        <dbReference type="Google" id="ProtNLM"/>
    </source>
</evidence>
<dbReference type="AlphaFoldDB" id="A0A1S8AW32"/>
<feature type="compositionally biased region" description="Basic and acidic residues" evidence="1">
    <location>
        <begin position="1"/>
        <end position="10"/>
    </location>
</feature>
<dbReference type="EMBL" id="LWLN01000001">
    <property type="protein sequence ID" value="OLZ40990.1"/>
    <property type="molecule type" value="Genomic_DNA"/>
</dbReference>
<dbReference type="Proteomes" id="UP000189370">
    <property type="component" value="Unassembled WGS sequence"/>
</dbReference>
<dbReference type="SUPFAM" id="SSF46785">
    <property type="entry name" value="Winged helix' DNA-binding domain"/>
    <property type="match status" value="1"/>
</dbReference>
<keyword evidence="3" id="KW-1185">Reference proteome</keyword>
<sequence length="125" mass="13980">MHDDDSRGLESPDSATALPDDHDASRRWIQCTALQRDCLEALVRLERTRTPNPIDAIAGELERRYPSVSRARLERNLRALVGRGLLDTCERAYRLTDAGRALIIQRAERLAAACDLTVVARGADR</sequence>
<gene>
    <name evidence="2" type="ORF">A6E15_08290</name>
</gene>
<organism evidence="2 3">
    <name type="scientific">Natrinema saccharevitans</name>
    <dbReference type="NCBI Taxonomy" id="301967"/>
    <lineage>
        <taxon>Archaea</taxon>
        <taxon>Methanobacteriati</taxon>
        <taxon>Methanobacteriota</taxon>
        <taxon>Stenosarchaea group</taxon>
        <taxon>Halobacteria</taxon>
        <taxon>Halobacteriales</taxon>
        <taxon>Natrialbaceae</taxon>
        <taxon>Natrinema</taxon>
    </lineage>
</organism>
<reference evidence="3" key="1">
    <citation type="submission" date="2016-04" db="EMBL/GenBank/DDBJ databases">
        <authorList>
            <person name="Chen S.-C."/>
            <person name="Lai M.-C."/>
        </authorList>
    </citation>
    <scope>NUCLEOTIDE SEQUENCE [LARGE SCALE GENOMIC DNA]</scope>
    <source>
        <strain evidence="3">AB14</strain>
    </source>
</reference>
<protein>
    <recommendedName>
        <fullName evidence="4">PadR family transcriptional regulator</fullName>
    </recommendedName>
</protein>
<dbReference type="InterPro" id="IPR036390">
    <property type="entry name" value="WH_DNA-bd_sf"/>
</dbReference>
<accession>A0A1S8AW32</accession>
<feature type="region of interest" description="Disordered" evidence="1">
    <location>
        <begin position="1"/>
        <end position="21"/>
    </location>
</feature>
<dbReference type="RefSeq" id="WP_076145466.1">
    <property type="nucleotide sequence ID" value="NZ_LWLN01000001.1"/>
</dbReference>
<evidence type="ECO:0000313" key="3">
    <source>
        <dbReference type="Proteomes" id="UP000189370"/>
    </source>
</evidence>
<evidence type="ECO:0000313" key="2">
    <source>
        <dbReference type="EMBL" id="OLZ40990.1"/>
    </source>
</evidence>
<dbReference type="InterPro" id="IPR036388">
    <property type="entry name" value="WH-like_DNA-bd_sf"/>
</dbReference>